<dbReference type="AlphaFoldDB" id="A0A8D8L5Q4"/>
<feature type="compositionally biased region" description="Basic and acidic residues" evidence="1">
    <location>
        <begin position="12"/>
        <end position="25"/>
    </location>
</feature>
<evidence type="ECO:0000256" key="1">
    <source>
        <dbReference type="SAM" id="MobiDB-lite"/>
    </source>
</evidence>
<accession>A0A8D8L5Q4</accession>
<evidence type="ECO:0000313" key="2">
    <source>
        <dbReference type="EMBL" id="CAG6602353.1"/>
    </source>
</evidence>
<feature type="region of interest" description="Disordered" evidence="1">
    <location>
        <begin position="1"/>
        <end position="58"/>
    </location>
</feature>
<dbReference type="EMBL" id="HBUE01242279">
    <property type="protein sequence ID" value="CAG6550071.1"/>
    <property type="molecule type" value="Transcribed_RNA"/>
</dbReference>
<dbReference type="EMBL" id="HBUE01349340">
    <property type="protein sequence ID" value="CAG6602353.1"/>
    <property type="molecule type" value="Transcribed_RNA"/>
</dbReference>
<organism evidence="2">
    <name type="scientific">Culex pipiens</name>
    <name type="common">House mosquito</name>
    <dbReference type="NCBI Taxonomy" id="7175"/>
    <lineage>
        <taxon>Eukaryota</taxon>
        <taxon>Metazoa</taxon>
        <taxon>Ecdysozoa</taxon>
        <taxon>Arthropoda</taxon>
        <taxon>Hexapoda</taxon>
        <taxon>Insecta</taxon>
        <taxon>Pterygota</taxon>
        <taxon>Neoptera</taxon>
        <taxon>Endopterygota</taxon>
        <taxon>Diptera</taxon>
        <taxon>Nematocera</taxon>
        <taxon>Culicoidea</taxon>
        <taxon>Culicidae</taxon>
        <taxon>Culicinae</taxon>
        <taxon>Culicini</taxon>
        <taxon>Culex</taxon>
        <taxon>Culex</taxon>
    </lineage>
</organism>
<sequence length="176" mass="19660">MGWHARFGPLDCDGHAGHTTSDRPERKHQRAPHSGGRPPPADPGGDRAVPGQYPQSDRTDLWRKFAPGAHLPGLVRGKDVPVRHVARQSGTDIGSIWASAGLSLVDNVLDLLCRHSGRRRGRGRTEAREEGVSRVCVRLRRRESLSEKSIPDFGERWSFENLCVENFLDKLRFEAN</sequence>
<proteinExistence type="predicted"/>
<reference evidence="2" key="1">
    <citation type="submission" date="2021-05" db="EMBL/GenBank/DDBJ databases">
        <authorList>
            <person name="Alioto T."/>
            <person name="Alioto T."/>
            <person name="Gomez Garrido J."/>
        </authorList>
    </citation>
    <scope>NUCLEOTIDE SEQUENCE</scope>
</reference>
<name>A0A8D8L5Q4_CULPI</name>
<protein>
    <submittedName>
        <fullName evidence="2">(northern house mosquito) hypothetical protein</fullName>
    </submittedName>
</protein>